<keyword evidence="3" id="KW-1185">Reference proteome</keyword>
<feature type="domain" description="DUF8040" evidence="1">
    <location>
        <begin position="17"/>
        <end position="56"/>
    </location>
</feature>
<organism evidence="2 3">
    <name type="scientific">Roridomyces roridus</name>
    <dbReference type="NCBI Taxonomy" id="1738132"/>
    <lineage>
        <taxon>Eukaryota</taxon>
        <taxon>Fungi</taxon>
        <taxon>Dikarya</taxon>
        <taxon>Basidiomycota</taxon>
        <taxon>Agaricomycotina</taxon>
        <taxon>Agaricomycetes</taxon>
        <taxon>Agaricomycetidae</taxon>
        <taxon>Agaricales</taxon>
        <taxon>Marasmiineae</taxon>
        <taxon>Mycenaceae</taxon>
        <taxon>Roridomyces</taxon>
    </lineage>
</organism>
<dbReference type="Pfam" id="PF26138">
    <property type="entry name" value="DUF8040"/>
    <property type="match status" value="1"/>
</dbReference>
<evidence type="ECO:0000259" key="1">
    <source>
        <dbReference type="Pfam" id="PF26138"/>
    </source>
</evidence>
<sequence length="58" mass="6652">AITASLRLDVVPIPMHTSILTGQGWLDELITGHDRRFKENLGMAKHIFFRLSVELQMF</sequence>
<feature type="non-terminal residue" evidence="2">
    <location>
        <position position="1"/>
    </location>
</feature>
<reference evidence="2" key="1">
    <citation type="submission" date="2023-03" db="EMBL/GenBank/DDBJ databases">
        <title>Massive genome expansion in bonnet fungi (Mycena s.s.) driven by repeated elements and novel gene families across ecological guilds.</title>
        <authorList>
            <consortium name="Lawrence Berkeley National Laboratory"/>
            <person name="Harder C.B."/>
            <person name="Miyauchi S."/>
            <person name="Viragh M."/>
            <person name="Kuo A."/>
            <person name="Thoen E."/>
            <person name="Andreopoulos B."/>
            <person name="Lu D."/>
            <person name="Skrede I."/>
            <person name="Drula E."/>
            <person name="Henrissat B."/>
            <person name="Morin E."/>
            <person name="Kohler A."/>
            <person name="Barry K."/>
            <person name="LaButti K."/>
            <person name="Morin E."/>
            <person name="Salamov A."/>
            <person name="Lipzen A."/>
            <person name="Mereny Z."/>
            <person name="Hegedus B."/>
            <person name="Baldrian P."/>
            <person name="Stursova M."/>
            <person name="Weitz H."/>
            <person name="Taylor A."/>
            <person name="Grigoriev I.V."/>
            <person name="Nagy L.G."/>
            <person name="Martin F."/>
            <person name="Kauserud H."/>
        </authorList>
    </citation>
    <scope>NUCLEOTIDE SEQUENCE</scope>
    <source>
        <strain evidence="2">9284</strain>
    </source>
</reference>
<evidence type="ECO:0000313" key="3">
    <source>
        <dbReference type="Proteomes" id="UP001221142"/>
    </source>
</evidence>
<comment type="caution">
    <text evidence="2">The sequence shown here is derived from an EMBL/GenBank/DDBJ whole genome shotgun (WGS) entry which is preliminary data.</text>
</comment>
<dbReference type="EMBL" id="JARKIF010000117">
    <property type="protein sequence ID" value="KAJ7604024.1"/>
    <property type="molecule type" value="Genomic_DNA"/>
</dbReference>
<protein>
    <recommendedName>
        <fullName evidence="1">DUF8040 domain-containing protein</fullName>
    </recommendedName>
</protein>
<name>A0AAD7AYS4_9AGAR</name>
<accession>A0AAD7AYS4</accession>
<dbReference type="AlphaFoldDB" id="A0AAD7AYS4"/>
<dbReference type="Proteomes" id="UP001221142">
    <property type="component" value="Unassembled WGS sequence"/>
</dbReference>
<feature type="non-terminal residue" evidence="2">
    <location>
        <position position="58"/>
    </location>
</feature>
<gene>
    <name evidence="2" type="ORF">FB45DRAFT_689848</name>
</gene>
<evidence type="ECO:0000313" key="2">
    <source>
        <dbReference type="EMBL" id="KAJ7604024.1"/>
    </source>
</evidence>
<proteinExistence type="predicted"/>
<dbReference type="InterPro" id="IPR058353">
    <property type="entry name" value="DUF8040"/>
</dbReference>